<name>A0A6J6MTG3_9ZZZZ</name>
<evidence type="ECO:0000313" key="1">
    <source>
        <dbReference type="EMBL" id="CAB4676398.1"/>
    </source>
</evidence>
<sequence length="105" mass="12475">MSHKYFFLVGPNVVTDNKAPSTLFIYETDNDDDKGKYTVYHRNKERQEDWQDWLENRYFPPHQFVNRFGYSAVHAGPLRDEDHFQELLRKAGIVNKEEVNDNPPS</sequence>
<gene>
    <name evidence="1" type="ORF">UFOPK2295_01132</name>
</gene>
<protein>
    <submittedName>
        <fullName evidence="1">Unannotated protein</fullName>
    </submittedName>
</protein>
<dbReference type="EMBL" id="CAEZWV010000023">
    <property type="protein sequence ID" value="CAB4676398.1"/>
    <property type="molecule type" value="Genomic_DNA"/>
</dbReference>
<reference evidence="1" key="1">
    <citation type="submission" date="2020-05" db="EMBL/GenBank/DDBJ databases">
        <authorList>
            <person name="Chiriac C."/>
            <person name="Salcher M."/>
            <person name="Ghai R."/>
            <person name="Kavagutti S V."/>
        </authorList>
    </citation>
    <scope>NUCLEOTIDE SEQUENCE</scope>
</reference>
<accession>A0A6J6MTG3</accession>
<dbReference type="AlphaFoldDB" id="A0A6J6MTG3"/>
<proteinExistence type="predicted"/>
<organism evidence="1">
    <name type="scientific">freshwater metagenome</name>
    <dbReference type="NCBI Taxonomy" id="449393"/>
    <lineage>
        <taxon>unclassified sequences</taxon>
        <taxon>metagenomes</taxon>
        <taxon>ecological metagenomes</taxon>
    </lineage>
</organism>